<dbReference type="Proteomes" id="UP001375382">
    <property type="component" value="Unassembled WGS sequence"/>
</dbReference>
<proteinExistence type="inferred from homology"/>
<dbReference type="PANTHER" id="PTHR30480">
    <property type="entry name" value="BETA-HEXOSAMINIDASE-RELATED"/>
    <property type="match status" value="1"/>
</dbReference>
<dbReference type="InterPro" id="IPR036881">
    <property type="entry name" value="Glyco_hydro_3_C_sf"/>
</dbReference>
<protein>
    <submittedName>
        <fullName evidence="5">Glycoside hydrolase family 3 protein</fullName>
    </submittedName>
</protein>
<name>A0ABU8C241_9GAMM</name>
<accession>A0ABU8C241</accession>
<dbReference type="InterPro" id="IPR050226">
    <property type="entry name" value="NagZ_Beta-hexosaminidase"/>
</dbReference>
<evidence type="ECO:0000313" key="5">
    <source>
        <dbReference type="EMBL" id="MEH8015740.1"/>
    </source>
</evidence>
<dbReference type="RefSeq" id="WP_335734160.1">
    <property type="nucleotide sequence ID" value="NZ_JALAAR010000001.1"/>
</dbReference>
<evidence type="ECO:0000256" key="2">
    <source>
        <dbReference type="ARBA" id="ARBA00022801"/>
    </source>
</evidence>
<dbReference type="Gene3D" id="3.40.50.1700">
    <property type="entry name" value="Glycoside hydrolase family 3 C-terminal domain"/>
    <property type="match status" value="1"/>
</dbReference>
<comment type="caution">
    <text evidence="5">The sequence shown here is derived from an EMBL/GenBank/DDBJ whole genome shotgun (WGS) entry which is preliminary data.</text>
</comment>
<dbReference type="InterPro" id="IPR036962">
    <property type="entry name" value="Glyco_hydro_3_N_sf"/>
</dbReference>
<dbReference type="SUPFAM" id="SSF51445">
    <property type="entry name" value="(Trans)glycosidases"/>
    <property type="match status" value="1"/>
</dbReference>
<dbReference type="Pfam" id="PF00933">
    <property type="entry name" value="Glyco_hydro_3"/>
    <property type="match status" value="1"/>
</dbReference>
<dbReference type="Gene3D" id="3.20.20.300">
    <property type="entry name" value="Glycoside hydrolase, family 3, N-terminal domain"/>
    <property type="match status" value="1"/>
</dbReference>
<keyword evidence="3" id="KW-0326">Glycosidase</keyword>
<evidence type="ECO:0000256" key="3">
    <source>
        <dbReference type="ARBA" id="ARBA00023295"/>
    </source>
</evidence>
<gene>
    <name evidence="5" type="ORF">MN202_00715</name>
</gene>
<dbReference type="InterPro" id="IPR017853">
    <property type="entry name" value="GH"/>
</dbReference>
<comment type="similarity">
    <text evidence="1">Belongs to the glycosyl hydrolase 3 family.</text>
</comment>
<evidence type="ECO:0000256" key="1">
    <source>
        <dbReference type="ARBA" id="ARBA00005336"/>
    </source>
</evidence>
<keyword evidence="2 5" id="KW-0378">Hydrolase</keyword>
<dbReference type="EMBL" id="JALAAR010000001">
    <property type="protein sequence ID" value="MEH8015740.1"/>
    <property type="molecule type" value="Genomic_DNA"/>
</dbReference>
<keyword evidence="6" id="KW-1185">Reference proteome</keyword>
<dbReference type="PANTHER" id="PTHR30480:SF16">
    <property type="entry name" value="GLYCOSIDE HYDROLASE FAMILY 3 DOMAIN PROTEIN"/>
    <property type="match status" value="1"/>
</dbReference>
<evidence type="ECO:0000313" key="6">
    <source>
        <dbReference type="Proteomes" id="UP001375382"/>
    </source>
</evidence>
<evidence type="ECO:0000259" key="4">
    <source>
        <dbReference type="Pfam" id="PF00933"/>
    </source>
</evidence>
<sequence>MQKNIMQLLSAMTIEQKVGQLFVLAFAGQDVEYARYLVRERHIGGFYLTDDNAATPQQAQQLTAALQHQASLNLCDAPLLLAVDQEGAWGILTRYLDLGPGNLALGQVDDTALTQAMYQMFAEQVGNLGYNCILGPCADVNANPDNPIIGQRSFGACPQLVSRHVVAACQGIQQAGLLACAKHFPGHGDTAKDSHQTLPVVDKSLAQLLQQDLLPFTAAAGVGVDLMMTSHICYPQLDPKLPATLSAPILTQLLTRQLGFDGLVISDSMNMWAMRKQFDPVDAVLLALEAGAHLIMLSEEHYENQTTDYKALQQLTLDGVIAAVRQGRLSESLLDQRLSKVLALRYLKLQHSRRHSSKPEHQALARDAAQRAVRVLRDDNKLLPLRQDAYFISLAQPSNRLKLVNSRGIGPNDPRAADTELLLALQQQPFVLEEVSFARLERFLQQPDQCFADKPIVAVWQDYPLPGENFDPQQRQRLQVLLQHYPANVLLLCLGPDYLPAAITPPANSCVCSYSSRWVAARALADVICKTPEKNLVVDISKNDG</sequence>
<dbReference type="InterPro" id="IPR001764">
    <property type="entry name" value="Glyco_hydro_3_N"/>
</dbReference>
<reference evidence="5 6" key="1">
    <citation type="journal article" date="2023" name="Ecotoxicol. Environ. Saf.">
        <title>Mercury remediation potential of mercury-resistant strain Rheinheimera metallidurans sp. nov. isolated from a municipal waste dumping site.</title>
        <authorList>
            <person name="Yadav V."/>
            <person name="Manjhi A."/>
            <person name="Vadakedath N."/>
        </authorList>
    </citation>
    <scope>NUCLEOTIDE SEQUENCE [LARGE SCALE GENOMIC DNA]</scope>
    <source>
        <strain evidence="5 6">E-49</strain>
    </source>
</reference>
<organism evidence="5 6">
    <name type="scientific">Rheinheimera muenzenbergensis</name>
    <dbReference type="NCBI Taxonomy" id="1193628"/>
    <lineage>
        <taxon>Bacteria</taxon>
        <taxon>Pseudomonadati</taxon>
        <taxon>Pseudomonadota</taxon>
        <taxon>Gammaproteobacteria</taxon>
        <taxon>Chromatiales</taxon>
        <taxon>Chromatiaceae</taxon>
        <taxon>Rheinheimera</taxon>
    </lineage>
</organism>
<feature type="domain" description="Glycoside hydrolase family 3 N-terminal" evidence="4">
    <location>
        <begin position="13"/>
        <end position="343"/>
    </location>
</feature>
<dbReference type="GO" id="GO:0016787">
    <property type="term" value="F:hydrolase activity"/>
    <property type="evidence" value="ECO:0007669"/>
    <property type="project" value="UniProtKB-KW"/>
</dbReference>